<sequence length="209" mass="23241">MHHFRSGALLFASPRRAHRPYGNGGVDAIVTQGLFQRVLGDPAFDCLPATVSLLHSRAGRQRYRGEVDVRRGRHPMARLFAWATRLPPAGEGIISVEIDARGTGEHWTRHVGGHAMPSRLWSQDGLLCEQLGLVRFGFRLTVEEGVLVWRVARVHALGLPLPARWFRAVLARESETAGRYWFDVAAAMPLAGLLVHYRGWLEVLDPAGT</sequence>
<dbReference type="Pfam" id="PF13761">
    <property type="entry name" value="DUF4166"/>
    <property type="match status" value="1"/>
</dbReference>
<proteinExistence type="predicted"/>
<dbReference type="Proteomes" id="UP001429354">
    <property type="component" value="Unassembled WGS sequence"/>
</dbReference>
<keyword evidence="3" id="KW-1185">Reference proteome</keyword>
<evidence type="ECO:0000313" key="2">
    <source>
        <dbReference type="EMBL" id="NDK38093.1"/>
    </source>
</evidence>
<reference evidence="2 3" key="1">
    <citation type="submission" date="2018-07" db="EMBL/GenBank/DDBJ databases">
        <title>Whole genome Sequencing of Pseudoxanthomonas gei KCTC 32298 (T).</title>
        <authorList>
            <person name="Kumar S."/>
            <person name="Bansal K."/>
            <person name="Kaur A."/>
            <person name="Patil P."/>
            <person name="Sharma S."/>
            <person name="Patil P.B."/>
        </authorList>
    </citation>
    <scope>NUCLEOTIDE SEQUENCE [LARGE SCALE GENOMIC DNA]</scope>
    <source>
        <strain evidence="2 3">KCTC 32298</strain>
    </source>
</reference>
<comment type="caution">
    <text evidence="2">The sequence shown here is derived from an EMBL/GenBank/DDBJ whole genome shotgun (WGS) entry which is preliminary data.</text>
</comment>
<dbReference type="InterPro" id="IPR025311">
    <property type="entry name" value="DUF4166"/>
</dbReference>
<accession>A0ABX0AFX3</accession>
<dbReference type="EMBL" id="QOVG01000002">
    <property type="protein sequence ID" value="NDK38093.1"/>
    <property type="molecule type" value="Genomic_DNA"/>
</dbReference>
<feature type="domain" description="DUF4166" evidence="1">
    <location>
        <begin position="48"/>
        <end position="201"/>
    </location>
</feature>
<evidence type="ECO:0000259" key="1">
    <source>
        <dbReference type="Pfam" id="PF13761"/>
    </source>
</evidence>
<name>A0ABX0AFX3_9GAMM</name>
<evidence type="ECO:0000313" key="3">
    <source>
        <dbReference type="Proteomes" id="UP001429354"/>
    </source>
</evidence>
<protein>
    <submittedName>
        <fullName evidence="2">DUF4166 domain-containing protein</fullName>
    </submittedName>
</protein>
<gene>
    <name evidence="2" type="ORF">DT603_04465</name>
</gene>
<organism evidence="2 3">
    <name type="scientific">Pseudoxanthomonas gei</name>
    <dbReference type="NCBI Taxonomy" id="1383030"/>
    <lineage>
        <taxon>Bacteria</taxon>
        <taxon>Pseudomonadati</taxon>
        <taxon>Pseudomonadota</taxon>
        <taxon>Gammaproteobacteria</taxon>
        <taxon>Lysobacterales</taxon>
        <taxon>Lysobacteraceae</taxon>
        <taxon>Pseudoxanthomonas</taxon>
    </lineage>
</organism>